<keyword evidence="3" id="KW-1185">Reference proteome</keyword>
<dbReference type="AlphaFoldDB" id="A0A8D4VNF4"/>
<evidence type="ECO:0000313" key="2">
    <source>
        <dbReference type="EMBL" id="BBL70821.1"/>
    </source>
</evidence>
<evidence type="ECO:0000256" key="1">
    <source>
        <dbReference type="SAM" id="Phobius"/>
    </source>
</evidence>
<proteinExistence type="predicted"/>
<gene>
    <name evidence="2" type="ORF">MoryE10_14270</name>
</gene>
<sequence length="152" mass="16415">MQMHAAVEEYRRKLEALLAEDFYAEGGDLAAKCASVAPMLPEELAAFLGALVAQGQSLEGDAPDSAALEFVFRCGQAVERLAAFKHRRVDESLVEMGADGLPLEPLAEAELDTMARLLAARDRAVKAVADFTLKALLFCLGLLVLWVLVNLL</sequence>
<name>A0A8D4VNF4_9GAMM</name>
<organism evidence="2 3">
    <name type="scientific">Methylogaea oryzae</name>
    <dbReference type="NCBI Taxonomy" id="1295382"/>
    <lineage>
        <taxon>Bacteria</taxon>
        <taxon>Pseudomonadati</taxon>
        <taxon>Pseudomonadota</taxon>
        <taxon>Gammaproteobacteria</taxon>
        <taxon>Methylococcales</taxon>
        <taxon>Methylococcaceae</taxon>
        <taxon>Methylogaea</taxon>
    </lineage>
</organism>
<protein>
    <submittedName>
        <fullName evidence="2">Uncharacterized protein</fullName>
    </submittedName>
</protein>
<dbReference type="RefSeq" id="WP_054774523.1">
    <property type="nucleotide sequence ID" value="NZ_AP019782.1"/>
</dbReference>
<dbReference type="KEGG" id="moz:MoryE10_14270"/>
<reference evidence="2" key="1">
    <citation type="submission" date="2019-06" db="EMBL/GenBank/DDBJ databases">
        <title>Complete genome sequence of Methylogaea oryzae strain JCM16910.</title>
        <authorList>
            <person name="Asakawa S."/>
        </authorList>
    </citation>
    <scope>NUCLEOTIDE SEQUENCE</scope>
    <source>
        <strain evidence="2">E10</strain>
    </source>
</reference>
<dbReference type="Proteomes" id="UP000824988">
    <property type="component" value="Chromosome"/>
</dbReference>
<evidence type="ECO:0000313" key="3">
    <source>
        <dbReference type="Proteomes" id="UP000824988"/>
    </source>
</evidence>
<keyword evidence="1" id="KW-0812">Transmembrane</keyword>
<keyword evidence="1" id="KW-1133">Transmembrane helix</keyword>
<feature type="transmembrane region" description="Helical" evidence="1">
    <location>
        <begin position="131"/>
        <end position="149"/>
    </location>
</feature>
<accession>A0A8D4VNF4</accession>
<dbReference type="EMBL" id="AP019782">
    <property type="protein sequence ID" value="BBL70821.1"/>
    <property type="molecule type" value="Genomic_DNA"/>
</dbReference>
<keyword evidence="1" id="KW-0472">Membrane</keyword>